<dbReference type="InterPro" id="IPR005135">
    <property type="entry name" value="Endo/exonuclease/phosphatase"/>
</dbReference>
<keyword evidence="2" id="KW-0540">Nuclease</keyword>
<dbReference type="InterPro" id="IPR036691">
    <property type="entry name" value="Endo/exonu/phosph_ase_sf"/>
</dbReference>
<comment type="caution">
    <text evidence="2">The sequence shown here is derived from an EMBL/GenBank/DDBJ whole genome shotgun (WGS) entry which is preliminary data.</text>
</comment>
<accession>A0A9E2KKT0</accession>
<feature type="domain" description="Endonuclease/exonuclease/phosphatase" evidence="1">
    <location>
        <begin position="67"/>
        <end position="354"/>
    </location>
</feature>
<dbReference type="EMBL" id="JAHLFH010000108">
    <property type="protein sequence ID" value="MBU3819762.1"/>
    <property type="molecule type" value="Genomic_DNA"/>
</dbReference>
<dbReference type="Gene3D" id="3.60.10.10">
    <property type="entry name" value="Endonuclease/exonuclease/phosphatase"/>
    <property type="match status" value="1"/>
</dbReference>
<reference evidence="2" key="2">
    <citation type="submission" date="2021-04" db="EMBL/GenBank/DDBJ databases">
        <authorList>
            <person name="Gilroy R."/>
        </authorList>
    </citation>
    <scope>NUCLEOTIDE SEQUENCE</scope>
    <source>
        <strain evidence="2">742</strain>
    </source>
</reference>
<evidence type="ECO:0000313" key="2">
    <source>
        <dbReference type="EMBL" id="MBU3819762.1"/>
    </source>
</evidence>
<dbReference type="SUPFAM" id="SSF56219">
    <property type="entry name" value="DNase I-like"/>
    <property type="match status" value="1"/>
</dbReference>
<keyword evidence="2" id="KW-0378">Hydrolase</keyword>
<name>A0A9E2KKT0_9FIRM</name>
<dbReference type="Proteomes" id="UP000824178">
    <property type="component" value="Unassembled WGS sequence"/>
</dbReference>
<organism evidence="2 3">
    <name type="scientific">Candidatus Faecalibacterium intestinavium</name>
    <dbReference type="NCBI Taxonomy" id="2838580"/>
    <lineage>
        <taxon>Bacteria</taxon>
        <taxon>Bacillati</taxon>
        <taxon>Bacillota</taxon>
        <taxon>Clostridia</taxon>
        <taxon>Eubacteriales</taxon>
        <taxon>Oscillospiraceae</taxon>
        <taxon>Faecalibacterium</taxon>
    </lineage>
</organism>
<dbReference type="Pfam" id="PF03372">
    <property type="entry name" value="Exo_endo_phos"/>
    <property type="match status" value="1"/>
</dbReference>
<dbReference type="GO" id="GO:0004519">
    <property type="term" value="F:endonuclease activity"/>
    <property type="evidence" value="ECO:0007669"/>
    <property type="project" value="UniProtKB-KW"/>
</dbReference>
<protein>
    <submittedName>
        <fullName evidence="2">Endonuclease/exonuclease/phosphatase family protein</fullName>
    </submittedName>
</protein>
<evidence type="ECO:0000259" key="1">
    <source>
        <dbReference type="Pfam" id="PF03372"/>
    </source>
</evidence>
<gene>
    <name evidence="2" type="ORF">H9864_05260</name>
</gene>
<reference evidence="2" key="1">
    <citation type="journal article" date="2021" name="PeerJ">
        <title>Extensive microbial diversity within the chicken gut microbiome revealed by metagenomics and culture.</title>
        <authorList>
            <person name="Gilroy R."/>
            <person name="Ravi A."/>
            <person name="Getino M."/>
            <person name="Pursley I."/>
            <person name="Horton D.L."/>
            <person name="Alikhan N.F."/>
            <person name="Baker D."/>
            <person name="Gharbi K."/>
            <person name="Hall N."/>
            <person name="Watson M."/>
            <person name="Adriaenssens E.M."/>
            <person name="Foster-Nyarko E."/>
            <person name="Jarju S."/>
            <person name="Secka A."/>
            <person name="Antonio M."/>
            <person name="Oren A."/>
            <person name="Chaudhuri R.R."/>
            <person name="La Ragione R."/>
            <person name="Hildebrand F."/>
            <person name="Pallen M.J."/>
        </authorList>
    </citation>
    <scope>NUCLEOTIDE SEQUENCE</scope>
    <source>
        <strain evidence="2">742</strain>
    </source>
</reference>
<proteinExistence type="predicted"/>
<keyword evidence="2" id="KW-0255">Endonuclease</keyword>
<sequence>MSRFSPLPLPVRALAALLALAVLLVLGYGVYYLAAYYRIEDNLPLEVQHAADSDGAVLSAGQEYAIATWNLGFGAYSADFSFFMDGGTESRAYSAEAVRTNIGGAVETLRQLALDFVLLQEVDVDATRSHHVNEYQMAAEGFSGFENVLAINFDSPYLFWPLLEPHGKSLSGIVTFSRFPIESALRRSLPIDKGITHVVDLDRCYSISELPVENGRKLYLINIHASAYSEEPETVPAQMQMLAADLEKYYAGGENYVIVGGDFNQDLPGDSALQLNGSTEGYSWARAFDRSALPDHISVADYTQSPLLPTTRNCDTAYQPGKTFVLCMDGFLVSDNVEVRSVEVLDEGFVCSDHNPVRMEFLLKG</sequence>
<dbReference type="AlphaFoldDB" id="A0A9E2KKT0"/>
<evidence type="ECO:0000313" key="3">
    <source>
        <dbReference type="Proteomes" id="UP000824178"/>
    </source>
</evidence>